<keyword evidence="1" id="KW-0175">Coiled coil</keyword>
<dbReference type="PATRIC" id="fig|1339316.3.peg.5025"/>
<dbReference type="EMBL" id="JGDB01000318">
    <property type="protein sequence ID" value="EXY88065.1"/>
    <property type="molecule type" value="Genomic_DNA"/>
</dbReference>
<protein>
    <submittedName>
        <fullName evidence="3">Plasmid recombination enzyme family protein</fullName>
    </submittedName>
</protein>
<reference evidence="3 4" key="1">
    <citation type="submission" date="2014-02" db="EMBL/GenBank/DDBJ databases">
        <authorList>
            <person name="Sears C."/>
            <person name="Carroll K."/>
            <person name="Sack B.R."/>
            <person name="Qadri F."/>
            <person name="Myers L.L."/>
            <person name="Chung G.-T."/>
            <person name="Escheverria P."/>
            <person name="Fraser C.M."/>
            <person name="Sadzewicz L."/>
            <person name="Shefchek K.A."/>
            <person name="Tallon L."/>
            <person name="Das S.P."/>
            <person name="Daugherty S."/>
            <person name="Mongodin E.F."/>
        </authorList>
    </citation>
    <scope>NUCLEOTIDE SEQUENCE [LARGE SCALE GENOMIC DNA]</scope>
    <source>
        <strain evidence="4">3998T(B)3</strain>
    </source>
</reference>
<dbReference type="GO" id="GO:0003677">
    <property type="term" value="F:DNA binding"/>
    <property type="evidence" value="ECO:0007669"/>
    <property type="project" value="InterPro"/>
</dbReference>
<gene>
    <name evidence="3" type="ORF">M125_5304</name>
</gene>
<feature type="coiled-coil region" evidence="1">
    <location>
        <begin position="213"/>
        <end position="330"/>
    </location>
</feature>
<sequence>MSNTQYAVCHLQRGSGNDSGMSCHIERKDAKGKKYVPVNADANRTHLNQELVTFPVGVKNRTDAIQFRIDHAGLHRKVGKNQTKAIRIILTGTHEQMMKIADDGKLDKWIDANMKWLKDTFGSENLVSCVLHMDEKTPHLHATIVPIVTTERLRKKREGEKKYETKSGARLSADDVMRRGKLHEYQNSYAATMKEFGLERGIVGSTAKHLVNSEYYKQQMNKYEEDIAKLQADVEQAREGKSTVLSWFGKGDLAKAKKELAGKDERIAKLTNQIKILMAEKSQLQEKHKAEIEQLRNGYQKEIDKAIHRAESAERKFKEKDSVIDKQNQRIDQLDRKANPHRYQLSSGAELVHYNIPNMSNPSIHIWTKVGNEEYDTRTYIEYFSEIWERFSKGEATAYELINEVFEPHEQVNEAQANLLGVAFELVMGGQAQVHVGTGSGGSSSELPWGEQKKQAYKPKVGR</sequence>
<comment type="caution">
    <text evidence="3">The sequence shown here is derived from an EMBL/GenBank/DDBJ whole genome shotgun (WGS) entry which is preliminary data.</text>
</comment>
<dbReference type="Gene3D" id="3.30.930.30">
    <property type="match status" value="1"/>
</dbReference>
<dbReference type="CDD" id="cd17242">
    <property type="entry name" value="MobM_relaxase"/>
    <property type="match status" value="1"/>
</dbReference>
<name>A0A015X654_BACFG</name>
<dbReference type="Proteomes" id="UP000020773">
    <property type="component" value="Unassembled WGS sequence"/>
</dbReference>
<dbReference type="AlphaFoldDB" id="A0A015X654"/>
<evidence type="ECO:0000313" key="4">
    <source>
        <dbReference type="Proteomes" id="UP000020773"/>
    </source>
</evidence>
<proteinExistence type="predicted"/>
<evidence type="ECO:0000256" key="2">
    <source>
        <dbReference type="SAM" id="MobiDB-lite"/>
    </source>
</evidence>
<dbReference type="Pfam" id="PF01076">
    <property type="entry name" value="Mob_Pre"/>
    <property type="match status" value="1"/>
</dbReference>
<evidence type="ECO:0000313" key="3">
    <source>
        <dbReference type="EMBL" id="EXY88065.1"/>
    </source>
</evidence>
<dbReference type="RefSeq" id="WP_004312502.1">
    <property type="nucleotide sequence ID" value="NZ_JGDB01000318.1"/>
</dbReference>
<dbReference type="NCBIfam" id="NF041497">
    <property type="entry name" value="MobV"/>
    <property type="match status" value="1"/>
</dbReference>
<dbReference type="InterPro" id="IPR001668">
    <property type="entry name" value="Mob_Pre"/>
</dbReference>
<evidence type="ECO:0000256" key="1">
    <source>
        <dbReference type="SAM" id="Coils"/>
    </source>
</evidence>
<feature type="region of interest" description="Disordered" evidence="2">
    <location>
        <begin position="437"/>
        <end position="463"/>
    </location>
</feature>
<accession>A0A015X654</accession>
<dbReference type="GO" id="GO:0006310">
    <property type="term" value="P:DNA recombination"/>
    <property type="evidence" value="ECO:0007669"/>
    <property type="project" value="InterPro"/>
</dbReference>
<organism evidence="3 4">
    <name type="scientific">Bacteroides fragilis str. 3998T(B)3</name>
    <dbReference type="NCBI Taxonomy" id="1339316"/>
    <lineage>
        <taxon>Bacteria</taxon>
        <taxon>Pseudomonadati</taxon>
        <taxon>Bacteroidota</taxon>
        <taxon>Bacteroidia</taxon>
        <taxon>Bacteroidales</taxon>
        <taxon>Bacteroidaceae</taxon>
        <taxon>Bacteroides</taxon>
    </lineage>
</organism>